<dbReference type="EMBL" id="JBBPBM010000020">
    <property type="protein sequence ID" value="KAK8550735.1"/>
    <property type="molecule type" value="Genomic_DNA"/>
</dbReference>
<reference evidence="5 6" key="1">
    <citation type="journal article" date="2024" name="G3 (Bethesda)">
        <title>Genome assembly of Hibiscus sabdariffa L. provides insights into metabolisms of medicinal natural products.</title>
        <authorList>
            <person name="Kim T."/>
        </authorList>
    </citation>
    <scope>NUCLEOTIDE SEQUENCE [LARGE SCALE GENOMIC DNA]</scope>
    <source>
        <strain evidence="5">TK-2024</strain>
        <tissue evidence="5">Old leaves</tissue>
    </source>
</reference>
<protein>
    <recommendedName>
        <fullName evidence="7">Interactor of constitutive active ROPs 3</fullName>
    </recommendedName>
</protein>
<dbReference type="Proteomes" id="UP001472677">
    <property type="component" value="Unassembled WGS sequence"/>
</dbReference>
<name>A0ABR2E2E4_9ROSI</name>
<accession>A0ABR2E2E4</accession>
<comment type="caution">
    <text evidence="5">The sequence shown here is derived from an EMBL/GenBank/DDBJ whole genome shotgun (WGS) entry which is preliminary data.</text>
</comment>
<feature type="region of interest" description="Disordered" evidence="4">
    <location>
        <begin position="1"/>
        <end position="64"/>
    </location>
</feature>
<evidence type="ECO:0000256" key="3">
    <source>
        <dbReference type="SAM" id="Coils"/>
    </source>
</evidence>
<dbReference type="PANTHER" id="PTHR34224">
    <property type="entry name" value="INTERACTOR OF CONSTITUTIVE ACTIVE ROPS 2, CHLOROPLASTIC-RELATED"/>
    <property type="match status" value="1"/>
</dbReference>
<feature type="compositionally biased region" description="Basic and acidic residues" evidence="4">
    <location>
        <begin position="44"/>
        <end position="64"/>
    </location>
</feature>
<evidence type="ECO:0000256" key="2">
    <source>
        <dbReference type="ARBA" id="ARBA00023054"/>
    </source>
</evidence>
<evidence type="ECO:0000313" key="5">
    <source>
        <dbReference type="EMBL" id="KAK8550735.1"/>
    </source>
</evidence>
<evidence type="ECO:0000256" key="4">
    <source>
        <dbReference type="SAM" id="MobiDB-lite"/>
    </source>
</evidence>
<evidence type="ECO:0000256" key="1">
    <source>
        <dbReference type="ARBA" id="ARBA00009778"/>
    </source>
</evidence>
<gene>
    <name evidence="5" type="ORF">V6N12_039427</name>
</gene>
<comment type="similarity">
    <text evidence="1">Belongs to the ICR family.</text>
</comment>
<dbReference type="PANTHER" id="PTHR34224:SF18">
    <property type="entry name" value="INTERACTOR OF CONSTITUTIVE ACTIVE ROPS 3"/>
    <property type="match status" value="1"/>
</dbReference>
<feature type="coiled-coil region" evidence="3">
    <location>
        <begin position="497"/>
        <end position="541"/>
    </location>
</feature>
<evidence type="ECO:0000313" key="6">
    <source>
        <dbReference type="Proteomes" id="UP001472677"/>
    </source>
</evidence>
<feature type="compositionally biased region" description="Polar residues" evidence="4">
    <location>
        <begin position="1"/>
        <end position="13"/>
    </location>
</feature>
<feature type="coiled-coil region" evidence="3">
    <location>
        <begin position="71"/>
        <end position="119"/>
    </location>
</feature>
<feature type="coiled-coil region" evidence="3">
    <location>
        <begin position="382"/>
        <end position="460"/>
    </location>
</feature>
<dbReference type="InterPro" id="IPR029688">
    <property type="entry name" value="ICR"/>
</dbReference>
<keyword evidence="6" id="KW-1185">Reference proteome</keyword>
<sequence>MQTSKARNGSSEALQRASPRAVRQLKPTTLDAEAVSTSNRASRTLKEKSPKVVERYSPRSLVSEKKRPSRISEFELQNSQLQEELKKVKYQLNSSESCKKQALQDAEEFRKQLLAMSAKLKMCGKPLIEPASEGTCVVELNTISKGWDRAWQPKLEAIQKQQSVDLAVNEIQRLKDHLEMVVESEAKHTKQAKSSHLDLDNLKGNLVETLSLVSNMKNWLKDGSESEAQAEVLASETLLQLEAAKKTVEALRSKGMKAVDAYNSIASDLDQSKERVYSLEGLFNKLKADLTDAGGNICFDLDDDHIIVEHQTQDDEKSHQLEADISSLRSALETAEIKRHEEQIQSIIQIKTAHELMDRIKSEANSREAELLAELEKANFYITNLKANLLDKETELQGISDENEELNMKLEEKPSSQRELELENELKALKEAVADLKANMMDKETELQHIAEENKMLRSEIRKRDMDTSKSNDKVAAELELARAAKQEAIMKLGLAMEEADKNNRRATTVAEQLEAAQAANSEMTAELRRLKVQSEQWRKAAELAAAMLTAGNSGKKFIERTGSLDSNYNPRISSPYTEDMDDDFLKKKNANMLKKIAVLWKKQQK</sequence>
<evidence type="ECO:0008006" key="7">
    <source>
        <dbReference type="Google" id="ProtNLM"/>
    </source>
</evidence>
<organism evidence="5 6">
    <name type="scientific">Hibiscus sabdariffa</name>
    <name type="common">roselle</name>
    <dbReference type="NCBI Taxonomy" id="183260"/>
    <lineage>
        <taxon>Eukaryota</taxon>
        <taxon>Viridiplantae</taxon>
        <taxon>Streptophyta</taxon>
        <taxon>Embryophyta</taxon>
        <taxon>Tracheophyta</taxon>
        <taxon>Spermatophyta</taxon>
        <taxon>Magnoliopsida</taxon>
        <taxon>eudicotyledons</taxon>
        <taxon>Gunneridae</taxon>
        <taxon>Pentapetalae</taxon>
        <taxon>rosids</taxon>
        <taxon>malvids</taxon>
        <taxon>Malvales</taxon>
        <taxon>Malvaceae</taxon>
        <taxon>Malvoideae</taxon>
        <taxon>Hibiscus</taxon>
    </lineage>
</organism>
<proteinExistence type="inferred from homology"/>
<keyword evidence="2 3" id="KW-0175">Coiled coil</keyword>